<dbReference type="Proteomes" id="UP000075714">
    <property type="component" value="Unassembled WGS sequence"/>
</dbReference>
<protein>
    <submittedName>
        <fullName evidence="2">Uncharacterized protein</fullName>
    </submittedName>
</protein>
<evidence type="ECO:0000256" key="1">
    <source>
        <dbReference type="SAM" id="MobiDB-lite"/>
    </source>
</evidence>
<sequence length="331" mass="34196">MVVGGRMAHYAEPLAPAPEPTLGLRSAARRTEPRLAIKDPPPLLHSAATHRAFPADYKAASRVLLLVHQRLQRPELEEAAAAAAMARQTVAELLCRLFRNVVASVVAAAEPAMAAMAACQPRDDAGSPGSDTCALAVGRWLDGRIQDEPSSGGEDSDYETAASSSASPSRAGSGQQQARRQSAAAWTAAVAAAGGVAMDAPQPDAASAAGPRHPAATLHAPCQLRMSTLQQEDRSSAGGDRRRARRQLRLGDGKGNGSATATAEAAEQDAAHLGALFASLPVDLVRHIVHLMAPPLTQHVSLHPAGHPDILPALLPTDPATWAPLPGGADA</sequence>
<evidence type="ECO:0000313" key="3">
    <source>
        <dbReference type="Proteomes" id="UP000075714"/>
    </source>
</evidence>
<accession>A0A150G0A7</accession>
<evidence type="ECO:0000313" key="2">
    <source>
        <dbReference type="EMBL" id="KXZ43267.1"/>
    </source>
</evidence>
<dbReference type="STRING" id="33097.A0A150G0A7"/>
<dbReference type="EMBL" id="LSYV01000097">
    <property type="protein sequence ID" value="KXZ43267.1"/>
    <property type="molecule type" value="Genomic_DNA"/>
</dbReference>
<comment type="caution">
    <text evidence="2">The sequence shown here is derived from an EMBL/GenBank/DDBJ whole genome shotgun (WGS) entry which is preliminary data.</text>
</comment>
<dbReference type="OrthoDB" id="549973at2759"/>
<feature type="region of interest" description="Disordered" evidence="1">
    <location>
        <begin position="229"/>
        <end position="263"/>
    </location>
</feature>
<dbReference type="AlphaFoldDB" id="A0A150G0A7"/>
<feature type="compositionally biased region" description="Low complexity" evidence="1">
    <location>
        <begin position="161"/>
        <end position="182"/>
    </location>
</feature>
<gene>
    <name evidence="2" type="ORF">GPECTOR_96g733</name>
</gene>
<proteinExistence type="predicted"/>
<reference evidence="3" key="1">
    <citation type="journal article" date="2016" name="Nat. Commun.">
        <title>The Gonium pectorale genome demonstrates co-option of cell cycle regulation during the evolution of multicellularity.</title>
        <authorList>
            <person name="Hanschen E.R."/>
            <person name="Marriage T.N."/>
            <person name="Ferris P.J."/>
            <person name="Hamaji T."/>
            <person name="Toyoda A."/>
            <person name="Fujiyama A."/>
            <person name="Neme R."/>
            <person name="Noguchi H."/>
            <person name="Minakuchi Y."/>
            <person name="Suzuki M."/>
            <person name="Kawai-Toyooka H."/>
            <person name="Smith D.R."/>
            <person name="Sparks H."/>
            <person name="Anderson J."/>
            <person name="Bakaric R."/>
            <person name="Luria V."/>
            <person name="Karger A."/>
            <person name="Kirschner M.W."/>
            <person name="Durand P.M."/>
            <person name="Michod R.E."/>
            <person name="Nozaki H."/>
            <person name="Olson B.J."/>
        </authorList>
    </citation>
    <scope>NUCLEOTIDE SEQUENCE [LARGE SCALE GENOMIC DNA]</scope>
    <source>
        <strain evidence="3">NIES-2863</strain>
    </source>
</reference>
<organism evidence="2 3">
    <name type="scientific">Gonium pectorale</name>
    <name type="common">Green alga</name>
    <dbReference type="NCBI Taxonomy" id="33097"/>
    <lineage>
        <taxon>Eukaryota</taxon>
        <taxon>Viridiplantae</taxon>
        <taxon>Chlorophyta</taxon>
        <taxon>core chlorophytes</taxon>
        <taxon>Chlorophyceae</taxon>
        <taxon>CS clade</taxon>
        <taxon>Chlamydomonadales</taxon>
        <taxon>Volvocaceae</taxon>
        <taxon>Gonium</taxon>
    </lineage>
</organism>
<name>A0A150G0A7_GONPE</name>
<feature type="compositionally biased region" description="Basic and acidic residues" evidence="1">
    <location>
        <begin position="231"/>
        <end position="241"/>
    </location>
</feature>
<keyword evidence="3" id="KW-1185">Reference proteome</keyword>
<feature type="region of interest" description="Disordered" evidence="1">
    <location>
        <begin position="144"/>
        <end position="182"/>
    </location>
</feature>